<comment type="caution">
    <text evidence="1">The sequence shown here is derived from an EMBL/GenBank/DDBJ whole genome shotgun (WGS) entry which is preliminary data.</text>
</comment>
<dbReference type="Proteomes" id="UP000317715">
    <property type="component" value="Unassembled WGS sequence"/>
</dbReference>
<protein>
    <submittedName>
        <fullName evidence="1">Uncharacterized protein</fullName>
    </submittedName>
</protein>
<dbReference type="AlphaFoldDB" id="A0A4Y3NJP7"/>
<name>A0A4Y3NJP7_PAEAU</name>
<evidence type="ECO:0000313" key="2">
    <source>
        <dbReference type="Proteomes" id="UP000317715"/>
    </source>
</evidence>
<proteinExistence type="predicted"/>
<dbReference type="EMBL" id="BJMD01000009">
    <property type="protein sequence ID" value="GEB18939.1"/>
    <property type="molecule type" value="Genomic_DNA"/>
</dbReference>
<keyword evidence="2" id="KW-1185">Reference proteome</keyword>
<sequence length="130" mass="14192">MDEPPPQIHRVATQSIGAAGDQVLRMPQRKVSGCFAPALRDCPRGDPRSNQRQANTGCFEPGIGLGNANGAQMIEDYIKHQANNLSWRQRDPPCLLQRYASCETNCTHATKIAPAVPESYSKSSSQTRGI</sequence>
<evidence type="ECO:0000313" key="1">
    <source>
        <dbReference type="EMBL" id="GEB18939.1"/>
    </source>
</evidence>
<reference evidence="1 2" key="1">
    <citation type="submission" date="2019-06" db="EMBL/GenBank/DDBJ databases">
        <title>Whole genome shotgun sequence of Paenarthrobacter aurescens NBRC 12136.</title>
        <authorList>
            <person name="Hosoyama A."/>
            <person name="Uohara A."/>
            <person name="Ohji S."/>
            <person name="Ichikawa N."/>
        </authorList>
    </citation>
    <scope>NUCLEOTIDE SEQUENCE [LARGE SCALE GENOMIC DNA]</scope>
    <source>
        <strain evidence="1 2">NBRC 12136</strain>
    </source>
</reference>
<accession>A0A4Y3NJP7</accession>
<organism evidence="1 2">
    <name type="scientific">Paenarthrobacter aurescens</name>
    <name type="common">Arthrobacter aurescens</name>
    <dbReference type="NCBI Taxonomy" id="43663"/>
    <lineage>
        <taxon>Bacteria</taxon>
        <taxon>Bacillati</taxon>
        <taxon>Actinomycetota</taxon>
        <taxon>Actinomycetes</taxon>
        <taxon>Micrococcales</taxon>
        <taxon>Micrococcaceae</taxon>
        <taxon>Paenarthrobacter</taxon>
    </lineage>
</organism>
<gene>
    <name evidence="1" type="ORF">AAU01_16940</name>
</gene>